<dbReference type="GO" id="GO:0140662">
    <property type="term" value="F:ATP-dependent protein folding chaperone"/>
    <property type="evidence" value="ECO:0007669"/>
    <property type="project" value="InterPro"/>
</dbReference>
<dbReference type="GO" id="GO:0005524">
    <property type="term" value="F:ATP binding"/>
    <property type="evidence" value="ECO:0007669"/>
    <property type="project" value="UniProtKB-KW"/>
</dbReference>
<keyword evidence="4" id="KW-1185">Reference proteome</keyword>
<dbReference type="AlphaFoldDB" id="A0A319F9X2"/>
<keyword evidence="2" id="KW-0067">ATP-binding</keyword>
<gene>
    <name evidence="3" type="ORF">BO78DRAFT_463791</name>
</gene>
<dbReference type="STRING" id="1448318.A0A319F9X2"/>
<dbReference type="SUPFAM" id="SSF53067">
    <property type="entry name" value="Actin-like ATPase domain"/>
    <property type="match status" value="2"/>
</dbReference>
<dbReference type="EMBL" id="KZ826390">
    <property type="protein sequence ID" value="PYI02703.1"/>
    <property type="molecule type" value="Genomic_DNA"/>
</dbReference>
<name>A0A319F9X2_ASPSB</name>
<dbReference type="VEuPathDB" id="FungiDB:BO78DRAFT_463791"/>
<keyword evidence="1" id="KW-0547">Nucleotide-binding</keyword>
<sequence length="608" mass="68220">MSRKRKAPPDFTQSPSHPLTHKIIVGVDYGTTYTGAGYASTKDSGLSDVIMISTWPGPSRDSETVLKTPSRIAYGGEDTRITGQRWGYQVEPGMTAYSWTKLLLDKNTPLTKFDDTALKKASGVGILMLPEGKTAVDVVTDYLAEVYKHIMKTIAKMISEEALSVTPIDFWFTVPAIWSDEAQAATREAAKRAGFASPARRHDKIYMISEPEAAAITALEKYTRNGGEGSVKRGDGVLICDCGGGTVDITTYLVNQTEPALKFEELCTGNGGKCGSTAIDREFYQLMSNRFGDSFDLLPMKRKGPGSDFMKKFEIIKRDFGHSDDNTLFELPLNMKVESPDPSHFDDEERLVILSRDDLRGMFDAVVDRILNLVRQQITDARAETGRQVITRIILVGGFGDSEYLRKAFRSAFELQDKIAITVPDNPQAAIVQGAVLRGLEGLRSTTRRCRRHYGFMWDYHFRPGIDKELHCYRHPFTGVKMVRNVMKWMIAKGDKYSEGHACTVDMYIYLTDGQSSMTLYSCDLPHAPERFDAQGTQPVGTIHMTFSNRDLKHFEWKMKRGRVMYEASCRLRVVFGSQEGVLKFEVTCRDKVVGQAIIDFHSHDQAQ</sequence>
<dbReference type="InterPro" id="IPR043129">
    <property type="entry name" value="ATPase_NBD"/>
</dbReference>
<dbReference type="PANTHER" id="PTHR14187">
    <property type="entry name" value="ALPHA KINASE/ELONGATION FACTOR 2 KINASE"/>
    <property type="match status" value="1"/>
</dbReference>
<dbReference type="InterPro" id="IPR013126">
    <property type="entry name" value="Hsp_70_fam"/>
</dbReference>
<dbReference type="CDD" id="cd10170">
    <property type="entry name" value="ASKHA_NBD_HSP70"/>
    <property type="match status" value="1"/>
</dbReference>
<dbReference type="Pfam" id="PF00012">
    <property type="entry name" value="HSP70"/>
    <property type="match status" value="1"/>
</dbReference>
<organism evidence="3 4">
    <name type="scientific">Aspergillus sclerotiicarbonarius (strain CBS 121057 / IBT 28362)</name>
    <dbReference type="NCBI Taxonomy" id="1448318"/>
    <lineage>
        <taxon>Eukaryota</taxon>
        <taxon>Fungi</taxon>
        <taxon>Dikarya</taxon>
        <taxon>Ascomycota</taxon>
        <taxon>Pezizomycotina</taxon>
        <taxon>Eurotiomycetes</taxon>
        <taxon>Eurotiomycetidae</taxon>
        <taxon>Eurotiales</taxon>
        <taxon>Aspergillaceae</taxon>
        <taxon>Aspergillus</taxon>
        <taxon>Aspergillus subgen. Circumdati</taxon>
    </lineage>
</organism>
<evidence type="ECO:0000256" key="2">
    <source>
        <dbReference type="ARBA" id="ARBA00022840"/>
    </source>
</evidence>
<protein>
    <submittedName>
        <fullName evidence="3">Actin-like ATPase domain-containing protein</fullName>
    </submittedName>
</protein>
<dbReference type="Proteomes" id="UP000248423">
    <property type="component" value="Unassembled WGS sequence"/>
</dbReference>
<proteinExistence type="predicted"/>
<evidence type="ECO:0000256" key="1">
    <source>
        <dbReference type="ARBA" id="ARBA00022741"/>
    </source>
</evidence>
<reference evidence="3 4" key="1">
    <citation type="submission" date="2018-02" db="EMBL/GenBank/DDBJ databases">
        <title>The genomes of Aspergillus section Nigri reveals drivers in fungal speciation.</title>
        <authorList>
            <consortium name="DOE Joint Genome Institute"/>
            <person name="Vesth T.C."/>
            <person name="Nybo J."/>
            <person name="Theobald S."/>
            <person name="Brandl J."/>
            <person name="Frisvad J.C."/>
            <person name="Nielsen K.F."/>
            <person name="Lyhne E.K."/>
            <person name="Kogle M.E."/>
            <person name="Kuo A."/>
            <person name="Riley R."/>
            <person name="Clum A."/>
            <person name="Nolan M."/>
            <person name="Lipzen A."/>
            <person name="Salamov A."/>
            <person name="Henrissat B."/>
            <person name="Wiebenga A."/>
            <person name="De vries R.P."/>
            <person name="Grigoriev I.V."/>
            <person name="Mortensen U.H."/>
            <person name="Andersen M.R."/>
            <person name="Baker S.E."/>
        </authorList>
    </citation>
    <scope>NUCLEOTIDE SEQUENCE [LARGE SCALE GENOMIC DNA]</scope>
    <source>
        <strain evidence="3 4">CBS 121057</strain>
    </source>
</reference>
<evidence type="ECO:0000313" key="3">
    <source>
        <dbReference type="EMBL" id="PYI02703.1"/>
    </source>
</evidence>
<dbReference type="Gene3D" id="3.90.640.10">
    <property type="entry name" value="Actin, Chain A, domain 4"/>
    <property type="match status" value="1"/>
</dbReference>
<dbReference type="PANTHER" id="PTHR14187:SF81">
    <property type="entry name" value="HSP70 FAMILY PROTEIN (AFU_ORTHOLOGUE AFUA_4G14040)"/>
    <property type="match status" value="1"/>
</dbReference>
<dbReference type="OrthoDB" id="2963168at2759"/>
<accession>A0A319F9X2</accession>
<evidence type="ECO:0000313" key="4">
    <source>
        <dbReference type="Proteomes" id="UP000248423"/>
    </source>
</evidence>
<dbReference type="Gene3D" id="3.30.420.40">
    <property type="match status" value="2"/>
</dbReference>